<evidence type="ECO:0000256" key="1">
    <source>
        <dbReference type="ARBA" id="ARBA00004127"/>
    </source>
</evidence>
<evidence type="ECO:0000313" key="7">
    <source>
        <dbReference type="EMBL" id="GAA2083325.1"/>
    </source>
</evidence>
<reference evidence="8" key="1">
    <citation type="journal article" date="2019" name="Int. J. Syst. Evol. Microbiol.">
        <title>The Global Catalogue of Microorganisms (GCM) 10K type strain sequencing project: providing services to taxonomists for standard genome sequencing and annotation.</title>
        <authorList>
            <consortium name="The Broad Institute Genomics Platform"/>
            <consortium name="The Broad Institute Genome Sequencing Center for Infectious Disease"/>
            <person name="Wu L."/>
            <person name="Ma J."/>
        </authorList>
    </citation>
    <scope>NUCLEOTIDE SEQUENCE [LARGE SCALE GENOMIC DNA]</scope>
    <source>
        <strain evidence="8">JCM 15749</strain>
    </source>
</reference>
<feature type="transmembrane region" description="Helical" evidence="5">
    <location>
        <begin position="108"/>
        <end position="125"/>
    </location>
</feature>
<dbReference type="EMBL" id="BAAAPY010000010">
    <property type="protein sequence ID" value="GAA2083325.1"/>
    <property type="molecule type" value="Genomic_DNA"/>
</dbReference>
<accession>A0ABP5HNW8</accession>
<comment type="subcellular location">
    <subcellularLocation>
        <location evidence="1">Endomembrane system</location>
        <topology evidence="1">Multi-pass membrane protein</topology>
    </subcellularLocation>
</comment>
<dbReference type="InterPro" id="IPR011020">
    <property type="entry name" value="HTTM-like"/>
</dbReference>
<feature type="transmembrane region" description="Helical" evidence="5">
    <location>
        <begin position="260"/>
        <end position="292"/>
    </location>
</feature>
<keyword evidence="4 5" id="KW-0472">Membrane</keyword>
<name>A0ABP5HNW8_9ACTN</name>
<dbReference type="PANTHER" id="PTHR39535:SF2">
    <property type="entry name" value="HTTM DOMAIN-CONTAINING PROTEIN"/>
    <property type="match status" value="1"/>
</dbReference>
<feature type="transmembrane region" description="Helical" evidence="5">
    <location>
        <begin position="23"/>
        <end position="43"/>
    </location>
</feature>
<evidence type="ECO:0000256" key="2">
    <source>
        <dbReference type="ARBA" id="ARBA00022692"/>
    </source>
</evidence>
<proteinExistence type="predicted"/>
<evidence type="ECO:0000256" key="4">
    <source>
        <dbReference type="ARBA" id="ARBA00023136"/>
    </source>
</evidence>
<organism evidence="7 8">
    <name type="scientific">Aeromicrobium halocynthiae</name>
    <dbReference type="NCBI Taxonomy" id="560557"/>
    <lineage>
        <taxon>Bacteria</taxon>
        <taxon>Bacillati</taxon>
        <taxon>Actinomycetota</taxon>
        <taxon>Actinomycetes</taxon>
        <taxon>Propionibacteriales</taxon>
        <taxon>Nocardioidaceae</taxon>
        <taxon>Aeromicrobium</taxon>
    </lineage>
</organism>
<feature type="domain" description="HTTM-like" evidence="6">
    <location>
        <begin position="21"/>
        <end position="296"/>
    </location>
</feature>
<dbReference type="InterPro" id="IPR053934">
    <property type="entry name" value="HTTM_dom"/>
</dbReference>
<feature type="transmembrane region" description="Helical" evidence="5">
    <location>
        <begin position="225"/>
        <end position="248"/>
    </location>
</feature>
<dbReference type="SMART" id="SM00752">
    <property type="entry name" value="HTTM"/>
    <property type="match status" value="1"/>
</dbReference>
<evidence type="ECO:0000259" key="6">
    <source>
        <dbReference type="SMART" id="SM00752"/>
    </source>
</evidence>
<evidence type="ECO:0000313" key="8">
    <source>
        <dbReference type="Proteomes" id="UP001501480"/>
    </source>
</evidence>
<comment type="caution">
    <text evidence="7">The sequence shown here is derived from an EMBL/GenBank/DDBJ whole genome shotgun (WGS) entry which is preliminary data.</text>
</comment>
<keyword evidence="3 5" id="KW-1133">Transmembrane helix</keyword>
<evidence type="ECO:0000256" key="5">
    <source>
        <dbReference type="SAM" id="Phobius"/>
    </source>
</evidence>
<protein>
    <recommendedName>
        <fullName evidence="6">HTTM-like domain-containing protein</fullName>
    </recommendedName>
</protein>
<gene>
    <name evidence="7" type="ORF">GCM10009821_25520</name>
</gene>
<dbReference type="Pfam" id="PF05090">
    <property type="entry name" value="HTTM"/>
    <property type="match status" value="1"/>
</dbReference>
<evidence type="ECO:0000256" key="3">
    <source>
        <dbReference type="ARBA" id="ARBA00022989"/>
    </source>
</evidence>
<dbReference type="PANTHER" id="PTHR39535">
    <property type="entry name" value="SPORULATION-DELAYING PROTEIN SDPB"/>
    <property type="match status" value="1"/>
</dbReference>
<dbReference type="InterPro" id="IPR052964">
    <property type="entry name" value="Sporulation_signal_mat"/>
</dbReference>
<dbReference type="Proteomes" id="UP001501480">
    <property type="component" value="Unassembled WGS sequence"/>
</dbReference>
<feature type="transmembrane region" description="Helical" evidence="5">
    <location>
        <begin position="82"/>
        <end position="101"/>
    </location>
</feature>
<keyword evidence="8" id="KW-1185">Reference proteome</keyword>
<sequence length="348" mass="37844">MSRIAVSESRGEVVGWLTQSRHAVHALAAARIGVGLAVLGLLVTNFGNRQAWVGDASLWAEPTRAVSRFPEIALLDGVSADILTVVYVAVILAAVAFVLGWRTKAANVLLLVGFIAVTGQNPLLSTASDNLLRIALLWMLLMRLADVWSLDAARLERPGSEQAVPEWLRTGLHNVGLLGLGTQVALAYLAAGLAKVAQPQWQQGTALFGTLQLPEYRPFPWLSDLLSVGTVPLALVTWAVLVSQLFFVPALVNRTTRNTVVVLAVAVNLFFGIVLGTLWSAFAVVAVTGLFLSDDLWEDLGYAVADVTAPVTDRIVDAWYALADRVEDWWFRFVLPPVDWVRATVFRR</sequence>
<keyword evidence="2 5" id="KW-0812">Transmembrane</keyword>